<sequence length="150" mass="17770">MKQCNRCKQTLALDMYNSKGKNKIQSYCKPCAREYARDNYHKNREANADKQRLSKKARMDAIRADVRKLKEDTPCLDCGVRYPYYCMDFDHVNGKKVTHISDMIRNAAARWKIFSEITKCEIVCANCHRERSHRRAVALRKLEQYEQQED</sequence>
<accession>A0A6J5MJQ5</accession>
<organism evidence="2">
    <name type="scientific">uncultured Caudovirales phage</name>
    <dbReference type="NCBI Taxonomy" id="2100421"/>
    <lineage>
        <taxon>Viruses</taxon>
        <taxon>Duplodnaviria</taxon>
        <taxon>Heunggongvirae</taxon>
        <taxon>Uroviricota</taxon>
        <taxon>Caudoviricetes</taxon>
        <taxon>Peduoviridae</taxon>
        <taxon>Maltschvirus</taxon>
        <taxon>Maltschvirus maltsch</taxon>
    </lineage>
</organism>
<dbReference type="EMBL" id="LR796338">
    <property type="protein sequence ID" value="CAB4137062.1"/>
    <property type="molecule type" value="Genomic_DNA"/>
</dbReference>
<reference evidence="2" key="1">
    <citation type="submission" date="2020-04" db="EMBL/GenBank/DDBJ databases">
        <authorList>
            <person name="Chiriac C."/>
            <person name="Salcher M."/>
            <person name="Ghai R."/>
            <person name="Kavagutti S V."/>
        </authorList>
    </citation>
    <scope>NUCLEOTIDE SEQUENCE</scope>
</reference>
<protein>
    <recommendedName>
        <fullName evidence="3">HNH endonuclease</fullName>
    </recommendedName>
</protein>
<evidence type="ECO:0000313" key="1">
    <source>
        <dbReference type="EMBL" id="CAB4137062.1"/>
    </source>
</evidence>
<dbReference type="EMBL" id="LR796481">
    <property type="protein sequence ID" value="CAB4146954.1"/>
    <property type="molecule type" value="Genomic_DNA"/>
</dbReference>
<proteinExistence type="predicted"/>
<gene>
    <name evidence="1" type="ORF">UFOVP325_9</name>
    <name evidence="2" type="ORF">UFOVP430_4</name>
</gene>
<name>A0A6J5MJQ5_9CAUD</name>
<evidence type="ECO:0000313" key="2">
    <source>
        <dbReference type="EMBL" id="CAB4146954.1"/>
    </source>
</evidence>
<evidence type="ECO:0008006" key="3">
    <source>
        <dbReference type="Google" id="ProtNLM"/>
    </source>
</evidence>